<organism evidence="2 3">
    <name type="scientific">Sordaria macrospora</name>
    <dbReference type="NCBI Taxonomy" id="5147"/>
    <lineage>
        <taxon>Eukaryota</taxon>
        <taxon>Fungi</taxon>
        <taxon>Dikarya</taxon>
        <taxon>Ascomycota</taxon>
        <taxon>Pezizomycotina</taxon>
        <taxon>Sordariomycetes</taxon>
        <taxon>Sordariomycetidae</taxon>
        <taxon>Sordariales</taxon>
        <taxon>Sordariaceae</taxon>
        <taxon>Sordaria</taxon>
    </lineage>
</organism>
<dbReference type="VEuPathDB" id="FungiDB:SMAC_02488"/>
<feature type="region of interest" description="Disordered" evidence="1">
    <location>
        <begin position="207"/>
        <end position="240"/>
    </location>
</feature>
<dbReference type="AlphaFoldDB" id="A0A8S8ZMZ2"/>
<evidence type="ECO:0000256" key="1">
    <source>
        <dbReference type="SAM" id="MobiDB-lite"/>
    </source>
</evidence>
<feature type="compositionally biased region" description="Polar residues" evidence="1">
    <location>
        <begin position="292"/>
        <end position="304"/>
    </location>
</feature>
<accession>A0A8S8ZMZ2</accession>
<feature type="region of interest" description="Disordered" evidence="1">
    <location>
        <begin position="1"/>
        <end position="39"/>
    </location>
</feature>
<comment type="caution">
    <text evidence="2">The sequence shown here is derived from an EMBL/GenBank/DDBJ whole genome shotgun (WGS) entry which is preliminary data.</text>
</comment>
<feature type="region of interest" description="Disordered" evidence="1">
    <location>
        <begin position="68"/>
        <end position="88"/>
    </location>
</feature>
<proteinExistence type="predicted"/>
<evidence type="ECO:0000313" key="2">
    <source>
        <dbReference type="EMBL" id="KAA8629745.1"/>
    </source>
</evidence>
<feature type="region of interest" description="Disordered" evidence="1">
    <location>
        <begin position="389"/>
        <end position="437"/>
    </location>
</feature>
<dbReference type="OMA" id="FGEAMHW"/>
<dbReference type="Proteomes" id="UP000433876">
    <property type="component" value="Unassembled WGS sequence"/>
</dbReference>
<dbReference type="Gene3D" id="6.10.250.2790">
    <property type="match status" value="1"/>
</dbReference>
<feature type="compositionally biased region" description="Low complexity" evidence="1">
    <location>
        <begin position="396"/>
        <end position="405"/>
    </location>
</feature>
<feature type="region of interest" description="Disordered" evidence="1">
    <location>
        <begin position="283"/>
        <end position="307"/>
    </location>
</feature>
<sequence>MAWDSKSTPARRRGNSIASNASRGLRTGPRPPTQPKSAHVADPFLHDFLAPSFDAAAYLNATLPPLQTSTGASSSLSSSSASRSATNQGGATTAAATAVPLSEVSLQAQSVLSQLNAHTTRLTNTLTQLTDDILRSGSRLAYEVELLRGETLGLAETLTEGLQEDVAKFVPGGISVPEAQPAPAVPVTTPGEGGAHQRRLSVIAVPPSQQPQPETPAVAATAHPGASTEEQDQEPQEPPHITQLRTLTLVRSRLDSVIQTFGSAIDFVFPPSEVSAVSSFLSVSAPAPSDSGLGSNNDPDSVASTEERGQKVLQALRDEISSLLENSKNEENDPIKGIEEAAKRVGELKELVKVWKGTAEERGRVKFVEGLARMVEERHAVLVRELESGGARKGDAAAAGSGSARSDAEAALRRVVGGSGEAEQASQTQTQTESKGLGGYGLISQLNKFRNGL</sequence>
<reference evidence="2 3" key="1">
    <citation type="submission" date="2017-07" db="EMBL/GenBank/DDBJ databases">
        <title>Genome sequence of the Sordaria macrospora wild type strain R19027.</title>
        <authorList>
            <person name="Nowrousian M."/>
            <person name="Teichert I."/>
            <person name="Kueck U."/>
        </authorList>
    </citation>
    <scope>NUCLEOTIDE SEQUENCE [LARGE SCALE GENOMIC DNA]</scope>
    <source>
        <strain evidence="2 3">R19027</strain>
        <tissue evidence="2">Mycelium</tissue>
    </source>
</reference>
<feature type="compositionally biased region" description="Low complexity" evidence="1">
    <location>
        <begin position="421"/>
        <end position="434"/>
    </location>
</feature>
<name>A0A8S8ZMZ2_SORMA</name>
<dbReference type="EMBL" id="NMPR01000125">
    <property type="protein sequence ID" value="KAA8629745.1"/>
    <property type="molecule type" value="Genomic_DNA"/>
</dbReference>
<evidence type="ECO:0000313" key="3">
    <source>
        <dbReference type="Proteomes" id="UP000433876"/>
    </source>
</evidence>
<gene>
    <name evidence="2" type="ORF">SMACR_02488</name>
</gene>
<protein>
    <submittedName>
        <fullName evidence="2">Uncharacterized protein</fullName>
    </submittedName>
</protein>